<evidence type="ECO:0000313" key="2">
    <source>
        <dbReference type="Proteomes" id="UP000832097"/>
    </source>
</evidence>
<sequence length="104" mass="11593">MAEYTPTTDALRDLWVDHLLNPLPRAVVIELVPEVQAAFDRLLASELAAAERRGAVKALDRVRAELRVEAMLHAGAFTPNEVFAFAATFTPEWFDATQIEQEAE</sequence>
<dbReference type="Proteomes" id="UP000832097">
    <property type="component" value="Chromosome"/>
</dbReference>
<proteinExistence type="predicted"/>
<dbReference type="RefSeq" id="WP_243558657.1">
    <property type="nucleotide sequence ID" value="NZ_CP094528.1"/>
</dbReference>
<evidence type="ECO:0000313" key="1">
    <source>
        <dbReference type="EMBL" id="UOE45923.1"/>
    </source>
</evidence>
<keyword evidence="2" id="KW-1185">Reference proteome</keyword>
<gene>
    <name evidence="1" type="ORF">MTO99_09340</name>
</gene>
<reference evidence="1 2" key="1">
    <citation type="submission" date="2022-03" db="EMBL/GenBank/DDBJ databases">
        <title>Mucilaginibacter sp. isolated from the gut of Protaetia brevitarsis seulensis larvae.</title>
        <authorList>
            <person name="Won M."/>
            <person name="Kim S.-J."/>
            <person name="Kwon S.-W."/>
        </authorList>
    </citation>
    <scope>NUCLEOTIDE SEQUENCE [LARGE SCALE GENOMIC DNA]</scope>
    <source>
        <strain evidence="1 2">CFWR-12</strain>
    </source>
</reference>
<protein>
    <recommendedName>
        <fullName evidence="3">DUF222 domain-containing protein</fullName>
    </recommendedName>
</protein>
<organism evidence="1 2">
    <name type="scientific">Agromyces larvae</name>
    <dbReference type="NCBI Taxonomy" id="2929802"/>
    <lineage>
        <taxon>Bacteria</taxon>
        <taxon>Bacillati</taxon>
        <taxon>Actinomycetota</taxon>
        <taxon>Actinomycetes</taxon>
        <taxon>Micrococcales</taxon>
        <taxon>Microbacteriaceae</taxon>
        <taxon>Agromyces</taxon>
    </lineage>
</organism>
<evidence type="ECO:0008006" key="3">
    <source>
        <dbReference type="Google" id="ProtNLM"/>
    </source>
</evidence>
<name>A0ABY4C369_9MICO</name>
<accession>A0ABY4C369</accession>
<dbReference type="EMBL" id="CP094528">
    <property type="protein sequence ID" value="UOE45923.1"/>
    <property type="molecule type" value="Genomic_DNA"/>
</dbReference>